<feature type="compositionally biased region" description="Basic and acidic residues" evidence="1">
    <location>
        <begin position="1"/>
        <end position="11"/>
    </location>
</feature>
<name>A0ABQ7WQD8_SOLTU</name>
<dbReference type="Proteomes" id="UP000826656">
    <property type="component" value="Unassembled WGS sequence"/>
</dbReference>
<evidence type="ECO:0000313" key="3">
    <source>
        <dbReference type="Proteomes" id="UP000826656"/>
    </source>
</evidence>
<comment type="caution">
    <text evidence="2">The sequence shown here is derived from an EMBL/GenBank/DDBJ whole genome shotgun (WGS) entry which is preliminary data.</text>
</comment>
<organism evidence="2 3">
    <name type="scientific">Solanum tuberosum</name>
    <name type="common">Potato</name>
    <dbReference type="NCBI Taxonomy" id="4113"/>
    <lineage>
        <taxon>Eukaryota</taxon>
        <taxon>Viridiplantae</taxon>
        <taxon>Streptophyta</taxon>
        <taxon>Embryophyta</taxon>
        <taxon>Tracheophyta</taxon>
        <taxon>Spermatophyta</taxon>
        <taxon>Magnoliopsida</taxon>
        <taxon>eudicotyledons</taxon>
        <taxon>Gunneridae</taxon>
        <taxon>Pentapetalae</taxon>
        <taxon>asterids</taxon>
        <taxon>lamiids</taxon>
        <taxon>Solanales</taxon>
        <taxon>Solanaceae</taxon>
        <taxon>Solanoideae</taxon>
        <taxon>Solaneae</taxon>
        <taxon>Solanum</taxon>
    </lineage>
</organism>
<feature type="region of interest" description="Disordered" evidence="1">
    <location>
        <begin position="1"/>
        <end position="31"/>
    </location>
</feature>
<sequence length="91" mass="10405">MSSSHRPDKKVATSSHKKRARSGNVSLASAVPKGRTRRFGVKVVTKEGKAWYKKHTEASYFSDVCIDRDRLAREFPQILRRIREKDGVHLP</sequence>
<dbReference type="EMBL" id="JAIVGD010000001">
    <property type="protein sequence ID" value="KAH0782160.1"/>
    <property type="molecule type" value="Genomic_DNA"/>
</dbReference>
<evidence type="ECO:0000256" key="1">
    <source>
        <dbReference type="SAM" id="MobiDB-lite"/>
    </source>
</evidence>
<gene>
    <name evidence="2" type="ORF">KY290_001758</name>
</gene>
<proteinExistence type="predicted"/>
<reference evidence="2 3" key="1">
    <citation type="journal article" date="2021" name="bioRxiv">
        <title>Chromosome-scale and haplotype-resolved genome assembly of a tetraploid potato cultivar.</title>
        <authorList>
            <person name="Sun H."/>
            <person name="Jiao W.-B."/>
            <person name="Krause K."/>
            <person name="Campoy J.A."/>
            <person name="Goel M."/>
            <person name="Folz-Donahue K."/>
            <person name="Kukat C."/>
            <person name="Huettel B."/>
            <person name="Schneeberger K."/>
        </authorList>
    </citation>
    <scope>NUCLEOTIDE SEQUENCE [LARGE SCALE GENOMIC DNA]</scope>
    <source>
        <strain evidence="2">SolTubOtavaFocal</strain>
        <tissue evidence="2">Leaves</tissue>
    </source>
</reference>
<evidence type="ECO:0000313" key="2">
    <source>
        <dbReference type="EMBL" id="KAH0782160.1"/>
    </source>
</evidence>
<accession>A0ABQ7WQD8</accession>
<keyword evidence="3" id="KW-1185">Reference proteome</keyword>
<protein>
    <submittedName>
        <fullName evidence="2">Uncharacterized protein</fullName>
    </submittedName>
</protein>